<dbReference type="Proteomes" id="UP000823851">
    <property type="component" value="Unassembled WGS sequence"/>
</dbReference>
<gene>
    <name evidence="1" type="ORF">H9912_11660</name>
</gene>
<accession>A0A9D2TZQ7</accession>
<protein>
    <submittedName>
        <fullName evidence="1">Uncharacterized protein</fullName>
    </submittedName>
</protein>
<evidence type="ECO:0000313" key="1">
    <source>
        <dbReference type="EMBL" id="HJD32576.1"/>
    </source>
</evidence>
<dbReference type="EMBL" id="DWUW01000334">
    <property type="protein sequence ID" value="HJD32576.1"/>
    <property type="molecule type" value="Genomic_DNA"/>
</dbReference>
<organism evidence="1 2">
    <name type="scientific">Candidatus Eisenbergiella stercorigallinarum</name>
    <dbReference type="NCBI Taxonomy" id="2838557"/>
    <lineage>
        <taxon>Bacteria</taxon>
        <taxon>Bacillati</taxon>
        <taxon>Bacillota</taxon>
        <taxon>Clostridia</taxon>
        <taxon>Lachnospirales</taxon>
        <taxon>Lachnospiraceae</taxon>
        <taxon>Eisenbergiella</taxon>
    </lineage>
</organism>
<proteinExistence type="predicted"/>
<reference evidence="1" key="1">
    <citation type="journal article" date="2021" name="PeerJ">
        <title>Extensive microbial diversity within the chicken gut microbiome revealed by metagenomics and culture.</title>
        <authorList>
            <person name="Gilroy R."/>
            <person name="Ravi A."/>
            <person name="Getino M."/>
            <person name="Pursley I."/>
            <person name="Horton D.L."/>
            <person name="Alikhan N.F."/>
            <person name="Baker D."/>
            <person name="Gharbi K."/>
            <person name="Hall N."/>
            <person name="Watson M."/>
            <person name="Adriaenssens E.M."/>
            <person name="Foster-Nyarko E."/>
            <person name="Jarju S."/>
            <person name="Secka A."/>
            <person name="Antonio M."/>
            <person name="Oren A."/>
            <person name="Chaudhuri R.R."/>
            <person name="La Ragione R."/>
            <person name="Hildebrand F."/>
            <person name="Pallen M.J."/>
        </authorList>
    </citation>
    <scope>NUCLEOTIDE SEQUENCE</scope>
    <source>
        <strain evidence="1">ChiHjej8B7-25341</strain>
    </source>
</reference>
<dbReference type="AlphaFoldDB" id="A0A9D2TZQ7"/>
<sequence length="68" mass="7466">MIPKIRMNASDASAAPKAPEYRKGRIDIRLEGRMRYAGGRKALPAAEGGSFSQSISNCMKNVRRLQSV</sequence>
<comment type="caution">
    <text evidence="1">The sequence shown here is derived from an EMBL/GenBank/DDBJ whole genome shotgun (WGS) entry which is preliminary data.</text>
</comment>
<name>A0A9D2TZQ7_9FIRM</name>
<reference evidence="1" key="2">
    <citation type="submission" date="2021-04" db="EMBL/GenBank/DDBJ databases">
        <authorList>
            <person name="Gilroy R."/>
        </authorList>
    </citation>
    <scope>NUCLEOTIDE SEQUENCE</scope>
    <source>
        <strain evidence="1">ChiHjej8B7-25341</strain>
    </source>
</reference>
<evidence type="ECO:0000313" key="2">
    <source>
        <dbReference type="Proteomes" id="UP000823851"/>
    </source>
</evidence>